<feature type="domain" description="Glycosyltransferase 2-like" evidence="1">
    <location>
        <begin position="14"/>
        <end position="141"/>
    </location>
</feature>
<dbReference type="PANTHER" id="PTHR22916:SF65">
    <property type="entry name" value="SLR1065 PROTEIN"/>
    <property type="match status" value="1"/>
</dbReference>
<dbReference type="Pfam" id="PF00535">
    <property type="entry name" value="Glycos_transf_2"/>
    <property type="match status" value="1"/>
</dbReference>
<evidence type="ECO:0000313" key="2">
    <source>
        <dbReference type="EMBL" id="WFN37127.1"/>
    </source>
</evidence>
<name>A0AAF0FRA9_9EURY</name>
<dbReference type="KEGG" id="manq:L1994_01665"/>
<dbReference type="GeneID" id="79949062"/>
<dbReference type="InterPro" id="IPR001173">
    <property type="entry name" value="Glyco_trans_2-like"/>
</dbReference>
<gene>
    <name evidence="2" type="ORF">L1994_01665</name>
</gene>
<dbReference type="RefSeq" id="WP_278099966.1">
    <property type="nucleotide sequence ID" value="NZ_CP091092.1"/>
</dbReference>
<dbReference type="Gene3D" id="3.90.550.10">
    <property type="entry name" value="Spore Coat Polysaccharide Biosynthesis Protein SpsA, Chain A"/>
    <property type="match status" value="1"/>
</dbReference>
<dbReference type="PANTHER" id="PTHR22916">
    <property type="entry name" value="GLYCOSYLTRANSFERASE"/>
    <property type="match status" value="1"/>
</dbReference>
<sequence>MYYEDESLKWPKISIITPSYNQGSFLEETMRSVLLQNYPNLEYIILDGGSTDNSVEIIQKYDEYIDFWVSEPDNGQADAIYRGIEMATGDIVAYINSDDIYYPGAFFKVAKEFIKNPDSGWLTGRTVFVDEYSNPKSDQPRYLPINMFNMVYLGNFVMQPSTFWKKELFLSVGGFDKNLRFSFDYELFLKFLKFEKPLWINQNLAGFRYHSLSKTTNIHDVCVEESDEIKSKYICNDSIFKKFIGRIFSDLYSLIFNYRHR</sequence>
<evidence type="ECO:0000313" key="3">
    <source>
        <dbReference type="Proteomes" id="UP001218895"/>
    </source>
</evidence>
<protein>
    <submittedName>
        <fullName evidence="2">Glycosyltransferase</fullName>
    </submittedName>
</protein>
<dbReference type="CDD" id="cd06433">
    <property type="entry name" value="GT_2_WfgS_like"/>
    <property type="match status" value="1"/>
</dbReference>
<accession>A0AAF0FRA9</accession>
<dbReference type="SUPFAM" id="SSF53448">
    <property type="entry name" value="Nucleotide-diphospho-sugar transferases"/>
    <property type="match status" value="1"/>
</dbReference>
<proteinExistence type="predicted"/>
<organism evidence="2 3">
    <name type="scientific">Methanomicrobium antiquum</name>
    <dbReference type="NCBI Taxonomy" id="487686"/>
    <lineage>
        <taxon>Archaea</taxon>
        <taxon>Methanobacteriati</taxon>
        <taxon>Methanobacteriota</taxon>
        <taxon>Stenosarchaea group</taxon>
        <taxon>Methanomicrobia</taxon>
        <taxon>Methanomicrobiales</taxon>
        <taxon>Methanomicrobiaceae</taxon>
        <taxon>Methanomicrobium</taxon>
    </lineage>
</organism>
<dbReference type="AlphaFoldDB" id="A0AAF0FRA9"/>
<dbReference type="InterPro" id="IPR029044">
    <property type="entry name" value="Nucleotide-diphossugar_trans"/>
</dbReference>
<reference evidence="2" key="1">
    <citation type="submission" date="2022-01" db="EMBL/GenBank/DDBJ databases">
        <title>Complete genome of Methanomicrobium antiquum DSM 21220.</title>
        <authorList>
            <person name="Chen S.-C."/>
            <person name="You Y.-T."/>
            <person name="Zhou Y.-Z."/>
            <person name="Lai M.-C."/>
        </authorList>
    </citation>
    <scope>NUCLEOTIDE SEQUENCE</scope>
    <source>
        <strain evidence="2">DSM 21220</strain>
    </source>
</reference>
<keyword evidence="3" id="KW-1185">Reference proteome</keyword>
<dbReference type="EMBL" id="CP091092">
    <property type="protein sequence ID" value="WFN37127.1"/>
    <property type="molecule type" value="Genomic_DNA"/>
</dbReference>
<dbReference type="Proteomes" id="UP001218895">
    <property type="component" value="Chromosome"/>
</dbReference>
<evidence type="ECO:0000259" key="1">
    <source>
        <dbReference type="Pfam" id="PF00535"/>
    </source>
</evidence>